<sequence length="311" mass="34761">MFGGASPDPLPSLNSASGDVPGPPFDSVDADVIFRTVDRVEFRLHRTVLSLISPVFRAMFSLPQPQTSPAIPIVDVSEASHIFDKAMRFIYPGACTTIESPSDLGDILNVLIHKYDVHYIVPAAREQLRKFLHDEPLAVFIVAYTFEWNDLSIEAAKQTLKLPLRSVTSLAPKELAHFPAAVYHNLLRYHYLCGTAAKNEADDLTRLPFPNEYVWFSCGDCDDASLCWYLADGTLHSVRKWFGEYLDKVPLLVMECPSMDITCHISIQDALKGASGCETCRAKAFEQFPEWVKTSLKPRIEAAVKKVELIL</sequence>
<dbReference type="Pfam" id="PF00651">
    <property type="entry name" value="BTB"/>
    <property type="match status" value="1"/>
</dbReference>
<feature type="region of interest" description="Disordered" evidence="1">
    <location>
        <begin position="1"/>
        <end position="22"/>
    </location>
</feature>
<dbReference type="AlphaFoldDB" id="A0AAW0CIY2"/>
<accession>A0AAW0CIY2</accession>
<dbReference type="InterPro" id="IPR000210">
    <property type="entry name" value="BTB/POZ_dom"/>
</dbReference>
<gene>
    <name evidence="3" type="ORF">R3P38DRAFT_2697342</name>
</gene>
<dbReference type="SUPFAM" id="SSF54695">
    <property type="entry name" value="POZ domain"/>
    <property type="match status" value="1"/>
</dbReference>
<dbReference type="EMBL" id="JAWWNJ010000017">
    <property type="protein sequence ID" value="KAK7038633.1"/>
    <property type="molecule type" value="Genomic_DNA"/>
</dbReference>
<feature type="domain" description="BTB" evidence="2">
    <location>
        <begin position="30"/>
        <end position="99"/>
    </location>
</feature>
<evidence type="ECO:0000259" key="2">
    <source>
        <dbReference type="PROSITE" id="PS50097"/>
    </source>
</evidence>
<evidence type="ECO:0000313" key="3">
    <source>
        <dbReference type="EMBL" id="KAK7038633.1"/>
    </source>
</evidence>
<evidence type="ECO:0000256" key="1">
    <source>
        <dbReference type="SAM" id="MobiDB-lite"/>
    </source>
</evidence>
<evidence type="ECO:0000313" key="4">
    <source>
        <dbReference type="Proteomes" id="UP001362999"/>
    </source>
</evidence>
<dbReference type="InterPro" id="IPR011333">
    <property type="entry name" value="SKP1/BTB/POZ_sf"/>
</dbReference>
<dbReference type="CDD" id="cd18186">
    <property type="entry name" value="BTB_POZ_ZBTB_KLHL-like"/>
    <property type="match status" value="1"/>
</dbReference>
<dbReference type="Proteomes" id="UP001362999">
    <property type="component" value="Unassembled WGS sequence"/>
</dbReference>
<protein>
    <submittedName>
        <fullName evidence="3">BTB domain-containing protein</fullName>
    </submittedName>
</protein>
<organism evidence="3 4">
    <name type="scientific">Favolaschia claudopus</name>
    <dbReference type="NCBI Taxonomy" id="2862362"/>
    <lineage>
        <taxon>Eukaryota</taxon>
        <taxon>Fungi</taxon>
        <taxon>Dikarya</taxon>
        <taxon>Basidiomycota</taxon>
        <taxon>Agaricomycotina</taxon>
        <taxon>Agaricomycetes</taxon>
        <taxon>Agaricomycetidae</taxon>
        <taxon>Agaricales</taxon>
        <taxon>Marasmiineae</taxon>
        <taxon>Mycenaceae</taxon>
        <taxon>Favolaschia</taxon>
    </lineage>
</organism>
<dbReference type="Gene3D" id="3.30.710.10">
    <property type="entry name" value="Potassium Channel Kv1.1, Chain A"/>
    <property type="match status" value="1"/>
</dbReference>
<dbReference type="PROSITE" id="PS50097">
    <property type="entry name" value="BTB"/>
    <property type="match status" value="1"/>
</dbReference>
<comment type="caution">
    <text evidence="3">The sequence shown here is derived from an EMBL/GenBank/DDBJ whole genome shotgun (WGS) entry which is preliminary data.</text>
</comment>
<dbReference type="SMART" id="SM00225">
    <property type="entry name" value="BTB"/>
    <property type="match status" value="1"/>
</dbReference>
<keyword evidence="4" id="KW-1185">Reference proteome</keyword>
<name>A0AAW0CIY2_9AGAR</name>
<reference evidence="3 4" key="1">
    <citation type="journal article" date="2024" name="J Genomics">
        <title>Draft genome sequencing and assembly of Favolaschia claudopus CIRM-BRFM 2984 isolated from oak limbs.</title>
        <authorList>
            <person name="Navarro D."/>
            <person name="Drula E."/>
            <person name="Chaduli D."/>
            <person name="Cazenave R."/>
            <person name="Ahrendt S."/>
            <person name="Wang J."/>
            <person name="Lipzen A."/>
            <person name="Daum C."/>
            <person name="Barry K."/>
            <person name="Grigoriev I.V."/>
            <person name="Favel A."/>
            <person name="Rosso M.N."/>
            <person name="Martin F."/>
        </authorList>
    </citation>
    <scope>NUCLEOTIDE SEQUENCE [LARGE SCALE GENOMIC DNA]</scope>
    <source>
        <strain evidence="3 4">CIRM-BRFM 2984</strain>
    </source>
</reference>
<proteinExistence type="predicted"/>